<dbReference type="Gene3D" id="3.90.226.10">
    <property type="entry name" value="2-enoyl-CoA Hydratase, Chain A, domain 1"/>
    <property type="match status" value="1"/>
</dbReference>
<feature type="region of interest" description="Disordered" evidence="7">
    <location>
        <begin position="199"/>
        <end position="236"/>
    </location>
</feature>
<evidence type="ECO:0000256" key="2">
    <source>
        <dbReference type="ARBA" id="ARBA00022490"/>
    </source>
</evidence>
<dbReference type="GO" id="GO:0004252">
    <property type="term" value="F:serine-type endopeptidase activity"/>
    <property type="evidence" value="ECO:0007669"/>
    <property type="project" value="InterPro"/>
</dbReference>
<protein>
    <recommendedName>
        <fullName evidence="6">ATP-dependent Clp protease proteolytic subunit</fullName>
    </recommendedName>
</protein>
<dbReference type="Pfam" id="PF00574">
    <property type="entry name" value="CLP_protease"/>
    <property type="match status" value="1"/>
</dbReference>
<dbReference type="InterPro" id="IPR023562">
    <property type="entry name" value="ClpP/TepA"/>
</dbReference>
<dbReference type="AlphaFoldDB" id="A0A839RU95"/>
<organism evidence="8 9">
    <name type="scientific">Hoyosella altamirensis</name>
    <dbReference type="NCBI Taxonomy" id="616997"/>
    <lineage>
        <taxon>Bacteria</taxon>
        <taxon>Bacillati</taxon>
        <taxon>Actinomycetota</taxon>
        <taxon>Actinomycetes</taxon>
        <taxon>Mycobacteriales</taxon>
        <taxon>Hoyosellaceae</taxon>
        <taxon>Hoyosella</taxon>
    </lineage>
</organism>
<evidence type="ECO:0000313" key="8">
    <source>
        <dbReference type="EMBL" id="MBB3040140.1"/>
    </source>
</evidence>
<keyword evidence="5" id="KW-0720">Serine protease</keyword>
<evidence type="ECO:0000256" key="4">
    <source>
        <dbReference type="ARBA" id="ARBA00022801"/>
    </source>
</evidence>
<dbReference type="GO" id="GO:0004176">
    <property type="term" value="F:ATP-dependent peptidase activity"/>
    <property type="evidence" value="ECO:0007669"/>
    <property type="project" value="InterPro"/>
</dbReference>
<dbReference type="Proteomes" id="UP000567922">
    <property type="component" value="Unassembled WGS sequence"/>
</dbReference>
<feature type="region of interest" description="Disordered" evidence="7">
    <location>
        <begin position="389"/>
        <end position="415"/>
    </location>
</feature>
<sequence length="428" mass="45677">MAEGRGFSIRSDNGDSIATRIDIFSDIDPYFGVSAEAFLSELKHVRTDEIEVHINSGGGEVFDGIAIMNSLKDHPAKVTVIVDGLAASAASFIAVGGADHLVMQESATLMIHEAWTVAMGDAQSIEKTAAELNRVSGIIAGIYAAKAGTPVEEWREAMREESWFTAEEAVLVGLADEIRSVQRQPVASAAQKSRVLNSGSFKYRSREQAPTPGIAARAKTQEVSSAGVAGADRKEDHVSTLNEAICQRLGIPADADEATITAALEEALNERAGDDPTGTDEEGTEGDPDATTEEGPDGDADDADESAGGDDSDSDDDGSLTVTVDRATLRELQDAARYGMAARTREAAAARAARVDQAIAENRITRAARDRWIERMEADEEDTTARLNRIPKDTIPRNEIGHAAPTDDDGSDFRSKLNKAADSLYQKL</sequence>
<dbReference type="GO" id="GO:0009368">
    <property type="term" value="C:endopeptidase Clp complex"/>
    <property type="evidence" value="ECO:0007669"/>
    <property type="project" value="TreeGrafter"/>
</dbReference>
<dbReference type="GO" id="GO:0006515">
    <property type="term" value="P:protein quality control for misfolded or incompletely synthesized proteins"/>
    <property type="evidence" value="ECO:0007669"/>
    <property type="project" value="TreeGrafter"/>
</dbReference>
<dbReference type="InterPro" id="IPR001907">
    <property type="entry name" value="ClpP"/>
</dbReference>
<keyword evidence="3" id="KW-0645">Protease</keyword>
<dbReference type="InterPro" id="IPR029045">
    <property type="entry name" value="ClpP/crotonase-like_dom_sf"/>
</dbReference>
<reference evidence="8 9" key="1">
    <citation type="submission" date="2020-08" db="EMBL/GenBank/DDBJ databases">
        <title>Sequencing the genomes of 1000 actinobacteria strains.</title>
        <authorList>
            <person name="Klenk H.-P."/>
        </authorList>
    </citation>
    <scope>NUCLEOTIDE SEQUENCE [LARGE SCALE GENOMIC DNA]</scope>
    <source>
        <strain evidence="8 9">DSM 45258</strain>
    </source>
</reference>
<dbReference type="CDD" id="cd07016">
    <property type="entry name" value="S14_ClpP_1"/>
    <property type="match status" value="1"/>
</dbReference>
<keyword evidence="4" id="KW-0378">Hydrolase</keyword>
<name>A0A839RU95_9ACTN</name>
<keyword evidence="9" id="KW-1185">Reference proteome</keyword>
<evidence type="ECO:0000256" key="6">
    <source>
        <dbReference type="RuleBase" id="RU003567"/>
    </source>
</evidence>
<comment type="caution">
    <text evidence="8">The sequence shown here is derived from an EMBL/GenBank/DDBJ whole genome shotgun (WGS) entry which is preliminary data.</text>
</comment>
<evidence type="ECO:0000313" key="9">
    <source>
        <dbReference type="Proteomes" id="UP000567922"/>
    </source>
</evidence>
<dbReference type="NCBIfam" id="NF045542">
    <property type="entry name" value="Clp_rel_HeadMat"/>
    <property type="match status" value="1"/>
</dbReference>
<dbReference type="PANTHER" id="PTHR10381:SF70">
    <property type="entry name" value="ATP-DEPENDENT CLP PROTEASE PROTEOLYTIC SUBUNIT"/>
    <property type="match status" value="1"/>
</dbReference>
<keyword evidence="2" id="KW-0963">Cytoplasm</keyword>
<gene>
    <name evidence="8" type="ORF">FHU29_004635</name>
</gene>
<proteinExistence type="inferred from homology"/>
<evidence type="ECO:0000256" key="1">
    <source>
        <dbReference type="ARBA" id="ARBA00007039"/>
    </source>
</evidence>
<evidence type="ECO:0000256" key="7">
    <source>
        <dbReference type="SAM" id="MobiDB-lite"/>
    </source>
</evidence>
<feature type="compositionally biased region" description="Acidic residues" evidence="7">
    <location>
        <begin position="277"/>
        <end position="318"/>
    </location>
</feature>
<comment type="similarity">
    <text evidence="1 6">Belongs to the peptidase S14 family.</text>
</comment>
<dbReference type="SUPFAM" id="SSF52096">
    <property type="entry name" value="ClpP/crotonase"/>
    <property type="match status" value="1"/>
</dbReference>
<dbReference type="GO" id="GO:0051117">
    <property type="term" value="F:ATPase binding"/>
    <property type="evidence" value="ECO:0007669"/>
    <property type="project" value="TreeGrafter"/>
</dbReference>
<feature type="compositionally biased region" description="Basic and acidic residues" evidence="7">
    <location>
        <begin position="390"/>
        <end position="400"/>
    </location>
</feature>
<evidence type="ECO:0000256" key="5">
    <source>
        <dbReference type="ARBA" id="ARBA00022825"/>
    </source>
</evidence>
<dbReference type="PRINTS" id="PR00127">
    <property type="entry name" value="CLPPROTEASEP"/>
</dbReference>
<dbReference type="OrthoDB" id="9806592at2"/>
<evidence type="ECO:0000256" key="3">
    <source>
        <dbReference type="ARBA" id="ARBA00022670"/>
    </source>
</evidence>
<dbReference type="EMBL" id="JACHWS010000008">
    <property type="protein sequence ID" value="MBB3040140.1"/>
    <property type="molecule type" value="Genomic_DNA"/>
</dbReference>
<dbReference type="PANTHER" id="PTHR10381">
    <property type="entry name" value="ATP-DEPENDENT CLP PROTEASE PROTEOLYTIC SUBUNIT"/>
    <property type="match status" value="1"/>
</dbReference>
<dbReference type="RefSeq" id="WP_064442614.1">
    <property type="nucleotide sequence ID" value="NZ_BDDI01000030.1"/>
</dbReference>
<feature type="region of interest" description="Disordered" evidence="7">
    <location>
        <begin position="268"/>
        <end position="326"/>
    </location>
</feature>
<accession>A0A839RU95</accession>